<evidence type="ECO:0000256" key="1">
    <source>
        <dbReference type="SAM" id="MobiDB-lite"/>
    </source>
</evidence>
<accession>A0A564XX70</accession>
<gene>
    <name evidence="2" type="ORF">WMSIL1_LOCUS771</name>
</gene>
<dbReference type="AlphaFoldDB" id="A0A564XX70"/>
<protein>
    <submittedName>
        <fullName evidence="2">Uncharacterized protein</fullName>
    </submittedName>
</protein>
<dbReference type="EMBL" id="CABIJS010000016">
    <property type="protein sequence ID" value="VUZ39486.1"/>
    <property type="molecule type" value="Genomic_DNA"/>
</dbReference>
<feature type="region of interest" description="Disordered" evidence="1">
    <location>
        <begin position="61"/>
        <end position="86"/>
    </location>
</feature>
<name>A0A564XX70_HYMDI</name>
<reference evidence="2 3" key="1">
    <citation type="submission" date="2019-07" db="EMBL/GenBank/DDBJ databases">
        <authorList>
            <person name="Jastrzebski P J."/>
            <person name="Paukszto L."/>
            <person name="Jastrzebski P J."/>
        </authorList>
    </citation>
    <scope>NUCLEOTIDE SEQUENCE [LARGE SCALE GENOMIC DNA]</scope>
    <source>
        <strain evidence="2 3">WMS-il1</strain>
    </source>
</reference>
<dbReference type="Proteomes" id="UP000321570">
    <property type="component" value="Unassembled WGS sequence"/>
</dbReference>
<organism evidence="2 3">
    <name type="scientific">Hymenolepis diminuta</name>
    <name type="common">Rat tapeworm</name>
    <dbReference type="NCBI Taxonomy" id="6216"/>
    <lineage>
        <taxon>Eukaryota</taxon>
        <taxon>Metazoa</taxon>
        <taxon>Spiralia</taxon>
        <taxon>Lophotrochozoa</taxon>
        <taxon>Platyhelminthes</taxon>
        <taxon>Cestoda</taxon>
        <taxon>Eucestoda</taxon>
        <taxon>Cyclophyllidea</taxon>
        <taxon>Hymenolepididae</taxon>
        <taxon>Hymenolepis</taxon>
    </lineage>
</organism>
<proteinExistence type="predicted"/>
<keyword evidence="3" id="KW-1185">Reference proteome</keyword>
<evidence type="ECO:0000313" key="3">
    <source>
        <dbReference type="Proteomes" id="UP000321570"/>
    </source>
</evidence>
<sequence length="86" mass="9552">MFVLPSTDPTDLTYEKMISELDSAIGDNISLTKNLIFILDLRSPCYAKISLRFQSFIDKEPDVKKSPRGPEFAAGSLTASVLPERT</sequence>
<evidence type="ECO:0000313" key="2">
    <source>
        <dbReference type="EMBL" id="VUZ39486.1"/>
    </source>
</evidence>